<dbReference type="CDD" id="cd06252">
    <property type="entry name" value="M14_ASTE_ASPA-like"/>
    <property type="match status" value="1"/>
</dbReference>
<keyword evidence="4" id="KW-0862">Zinc</keyword>
<keyword evidence="3" id="KW-0378">Hydrolase</keyword>
<dbReference type="PANTHER" id="PTHR37326">
    <property type="entry name" value="BLL3975 PROTEIN"/>
    <property type="match status" value="1"/>
</dbReference>
<dbReference type="EMBL" id="VLLF01000009">
    <property type="protein sequence ID" value="TWI82365.1"/>
    <property type="molecule type" value="Genomic_DNA"/>
</dbReference>
<evidence type="ECO:0000313" key="7">
    <source>
        <dbReference type="Proteomes" id="UP000320593"/>
    </source>
</evidence>
<dbReference type="NCBIfam" id="TIGR02994">
    <property type="entry name" value="ectoine_eutE"/>
    <property type="match status" value="1"/>
</dbReference>
<comment type="cofactor">
    <cofactor evidence="1">
        <name>Zn(2+)</name>
        <dbReference type="ChEBI" id="CHEBI:29105"/>
    </cofactor>
</comment>
<name>A0A562SLZ5_9HYPH</name>
<dbReference type="Proteomes" id="UP000320593">
    <property type="component" value="Unassembled WGS sequence"/>
</dbReference>
<dbReference type="SUPFAM" id="SSF53187">
    <property type="entry name" value="Zn-dependent exopeptidases"/>
    <property type="match status" value="1"/>
</dbReference>
<dbReference type="InterPro" id="IPR055438">
    <property type="entry name" value="AstE_AspA_cat"/>
</dbReference>
<reference evidence="6 7" key="1">
    <citation type="submission" date="2019-07" db="EMBL/GenBank/DDBJ databases">
        <title>Genomic Encyclopedia of Archaeal and Bacterial Type Strains, Phase II (KMG-II): from individual species to whole genera.</title>
        <authorList>
            <person name="Goeker M."/>
        </authorList>
    </citation>
    <scope>NUCLEOTIDE SEQUENCE [LARGE SCALE GENOMIC DNA]</scope>
    <source>
        <strain evidence="6 7">ATCC BAA-252</strain>
    </source>
</reference>
<dbReference type="InterPro" id="IPR043795">
    <property type="entry name" value="N-alpha-Ac-DABA-like"/>
</dbReference>
<evidence type="ECO:0000313" key="6">
    <source>
        <dbReference type="EMBL" id="TWI82365.1"/>
    </source>
</evidence>
<accession>A0A562SLZ5</accession>
<keyword evidence="2" id="KW-0479">Metal-binding</keyword>
<gene>
    <name evidence="6" type="ORF">JM93_03715</name>
</gene>
<dbReference type="AlphaFoldDB" id="A0A562SLZ5"/>
<dbReference type="GO" id="GO:0016811">
    <property type="term" value="F:hydrolase activity, acting on carbon-nitrogen (but not peptide) bonds, in linear amides"/>
    <property type="evidence" value="ECO:0007669"/>
    <property type="project" value="InterPro"/>
</dbReference>
<dbReference type="Gene3D" id="3.40.630.10">
    <property type="entry name" value="Zn peptidases"/>
    <property type="match status" value="1"/>
</dbReference>
<comment type="caution">
    <text evidence="6">The sequence shown here is derived from an EMBL/GenBank/DDBJ whole genome shotgun (WGS) entry which is preliminary data.</text>
</comment>
<dbReference type="InterPro" id="IPR053138">
    <property type="entry name" value="N-alpha-Ac-DABA_deacetylase"/>
</dbReference>
<proteinExistence type="predicted"/>
<dbReference type="GO" id="GO:0016788">
    <property type="term" value="F:hydrolase activity, acting on ester bonds"/>
    <property type="evidence" value="ECO:0007669"/>
    <property type="project" value="InterPro"/>
</dbReference>
<dbReference type="InterPro" id="IPR014336">
    <property type="entry name" value="DoeB"/>
</dbReference>
<evidence type="ECO:0000256" key="4">
    <source>
        <dbReference type="ARBA" id="ARBA00022833"/>
    </source>
</evidence>
<evidence type="ECO:0000256" key="1">
    <source>
        <dbReference type="ARBA" id="ARBA00001947"/>
    </source>
</evidence>
<dbReference type="GO" id="GO:0046872">
    <property type="term" value="F:metal ion binding"/>
    <property type="evidence" value="ECO:0007669"/>
    <property type="project" value="UniProtKB-KW"/>
</dbReference>
<keyword evidence="7" id="KW-1185">Reference proteome</keyword>
<feature type="domain" description="Succinylglutamate desuccinylase/Aspartoacylase catalytic" evidence="5">
    <location>
        <begin position="64"/>
        <end position="250"/>
    </location>
</feature>
<evidence type="ECO:0000259" key="5">
    <source>
        <dbReference type="Pfam" id="PF24827"/>
    </source>
</evidence>
<sequence length="345" mass="37150">MPCLGAPRADGESMTLLRDNPITLTVDLEQEGVQHGFMKLPHSHDASAWGSLMIPITVAKNSTGPTVLLTGGNHGDEYEGPLALFDLANQISGLDINGRVIIVPAMNLPAFRAAKRTSPLDGGNLNRLFPGKPDGTVTEKIADYFQRTLLPMADYVLDFHSGGQTLDFVPFCAAHVLENKSQQDQCVAAMRAFNAPYSIMLLEVDAVGMFDTAAEEMGKVFISTELGGGGAPQPQHVAVAKRGIVNLLKHVHVLEGEPDKTPTINLDMPDGRCYVSSESDGLFEPCVELGMRVKKGQTVARVFDPTRTGTRPVVYESPLDGIFIARHFPGLVKMGDIICVVAVEV</sequence>
<dbReference type="Pfam" id="PF24827">
    <property type="entry name" value="AstE_AspA_cat"/>
    <property type="match status" value="1"/>
</dbReference>
<organism evidence="6 7">
    <name type="scientific">Roseibium hamelinense</name>
    <dbReference type="NCBI Taxonomy" id="150831"/>
    <lineage>
        <taxon>Bacteria</taxon>
        <taxon>Pseudomonadati</taxon>
        <taxon>Pseudomonadota</taxon>
        <taxon>Alphaproteobacteria</taxon>
        <taxon>Hyphomicrobiales</taxon>
        <taxon>Stappiaceae</taxon>
        <taxon>Roseibium</taxon>
    </lineage>
</organism>
<dbReference type="PIRSF" id="PIRSF039012">
    <property type="entry name" value="ASP"/>
    <property type="match status" value="1"/>
</dbReference>
<evidence type="ECO:0000256" key="2">
    <source>
        <dbReference type="ARBA" id="ARBA00022723"/>
    </source>
</evidence>
<protein>
    <submittedName>
        <fullName evidence="6">N-alpha-acetyl-L-2,4-diaminobutyrate deacetylase</fullName>
    </submittedName>
</protein>
<evidence type="ECO:0000256" key="3">
    <source>
        <dbReference type="ARBA" id="ARBA00022801"/>
    </source>
</evidence>
<dbReference type="PANTHER" id="PTHR37326:SF1">
    <property type="entry name" value="BLL3975 PROTEIN"/>
    <property type="match status" value="1"/>
</dbReference>